<keyword evidence="1" id="KW-0812">Transmembrane</keyword>
<evidence type="ECO:0000313" key="2">
    <source>
        <dbReference type="EMBL" id="EEC11348.1"/>
    </source>
</evidence>
<dbReference type="PaxDb" id="6945-B7PXM6"/>
<evidence type="ECO:0000313" key="4">
    <source>
        <dbReference type="Proteomes" id="UP000001555"/>
    </source>
</evidence>
<evidence type="ECO:0000313" key="3">
    <source>
        <dbReference type="EnsemblMetazoa" id="ISCW024582-PA"/>
    </source>
</evidence>
<keyword evidence="1" id="KW-1133">Transmembrane helix</keyword>
<keyword evidence="4" id="KW-1185">Reference proteome</keyword>
<reference evidence="2 4" key="1">
    <citation type="submission" date="2008-03" db="EMBL/GenBank/DDBJ databases">
        <title>Annotation of Ixodes scapularis.</title>
        <authorList>
            <consortium name="Ixodes scapularis Genome Project Consortium"/>
            <person name="Caler E."/>
            <person name="Hannick L.I."/>
            <person name="Bidwell S."/>
            <person name="Joardar V."/>
            <person name="Thiagarajan M."/>
            <person name="Amedeo P."/>
            <person name="Galinsky K.J."/>
            <person name="Schobel S."/>
            <person name="Inman J."/>
            <person name="Hostetler J."/>
            <person name="Miller J."/>
            <person name="Hammond M."/>
            <person name="Megy K."/>
            <person name="Lawson D."/>
            <person name="Kodira C."/>
            <person name="Sutton G."/>
            <person name="Meyer J."/>
            <person name="Hill C.A."/>
            <person name="Birren B."/>
            <person name="Nene V."/>
            <person name="Collins F."/>
            <person name="Alarcon-Chaidez F."/>
            <person name="Wikel S."/>
            <person name="Strausberg R."/>
        </authorList>
    </citation>
    <scope>NUCLEOTIDE SEQUENCE [LARGE SCALE GENOMIC DNA]</scope>
    <source>
        <strain evidence="4">Wikel</strain>
        <strain evidence="2">Wikel colony</strain>
    </source>
</reference>
<dbReference type="Proteomes" id="UP000001555">
    <property type="component" value="Unassembled WGS sequence"/>
</dbReference>
<organism>
    <name type="scientific">Ixodes scapularis</name>
    <name type="common">Black-legged tick</name>
    <name type="synonym">Deer tick</name>
    <dbReference type="NCBI Taxonomy" id="6945"/>
    <lineage>
        <taxon>Eukaryota</taxon>
        <taxon>Metazoa</taxon>
        <taxon>Ecdysozoa</taxon>
        <taxon>Arthropoda</taxon>
        <taxon>Chelicerata</taxon>
        <taxon>Arachnida</taxon>
        <taxon>Acari</taxon>
        <taxon>Parasitiformes</taxon>
        <taxon>Ixodida</taxon>
        <taxon>Ixodoidea</taxon>
        <taxon>Ixodidae</taxon>
        <taxon>Ixodinae</taxon>
        <taxon>Ixodes</taxon>
    </lineage>
</organism>
<dbReference type="STRING" id="6945.B7PXM6"/>
<sequence length="184" mass="20408">LTLTMNTDGARVFNSSHSSALWPLQCVVNELLVHILLAALWFGAGHPDMVMFLNPFVNKINRIGTITWESGGHVMNLRVQIVCCCVDAPARAAVLNMKQFNRYYGCTWCLQKGTYLNGKQLLNHRIDLGTVPSTLKKGEPSYGVKGPTPLMNAQGPDLVWGVNPDYLHCVLEGVTKHVCENWLT</sequence>
<dbReference type="VEuPathDB" id="VectorBase:ISCW024582"/>
<dbReference type="VEuPathDB" id="VectorBase:ISCP_038453"/>
<dbReference type="OrthoDB" id="8194903at2759"/>
<accession>B7PXM6</accession>
<evidence type="ECO:0000256" key="1">
    <source>
        <dbReference type="SAM" id="Phobius"/>
    </source>
</evidence>
<feature type="non-terminal residue" evidence="2">
    <location>
        <position position="1"/>
    </location>
</feature>
<reference evidence="3" key="2">
    <citation type="submission" date="2020-05" db="UniProtKB">
        <authorList>
            <consortium name="EnsemblMetazoa"/>
        </authorList>
    </citation>
    <scope>IDENTIFICATION</scope>
    <source>
        <strain evidence="3">wikel</strain>
    </source>
</reference>
<dbReference type="InParanoid" id="B7PXM6"/>
<dbReference type="EnsemblMetazoa" id="ISCW024582-RA">
    <property type="protein sequence ID" value="ISCW024582-PA"/>
    <property type="gene ID" value="ISCW024582"/>
</dbReference>
<dbReference type="AlphaFoldDB" id="B7PXM6"/>
<dbReference type="PANTHER" id="PTHR46579:SF1">
    <property type="entry name" value="F5_8 TYPE C DOMAIN-CONTAINING PROTEIN"/>
    <property type="match status" value="1"/>
</dbReference>
<protein>
    <submittedName>
        <fullName evidence="2 3">Uncharacterized protein</fullName>
    </submittedName>
</protein>
<name>B7PXM6_IXOSC</name>
<gene>
    <name evidence="2" type="ORF">IscW_ISCW024582</name>
</gene>
<dbReference type="PANTHER" id="PTHR46579">
    <property type="entry name" value="F5/8 TYPE C DOMAIN-CONTAINING PROTEIN-RELATED"/>
    <property type="match status" value="1"/>
</dbReference>
<dbReference type="EMBL" id="DS815284">
    <property type="protein sequence ID" value="EEC11348.1"/>
    <property type="molecule type" value="Genomic_DNA"/>
</dbReference>
<dbReference type="EMBL" id="ABJB010944352">
    <property type="status" value="NOT_ANNOTATED_CDS"/>
    <property type="molecule type" value="Genomic_DNA"/>
</dbReference>
<keyword evidence="1" id="KW-0472">Membrane</keyword>
<dbReference type="VEuPathDB" id="VectorBase:ISCI009683"/>
<dbReference type="HOGENOM" id="CLU_004416_2_0_1"/>
<proteinExistence type="predicted"/>
<feature type="transmembrane region" description="Helical" evidence="1">
    <location>
        <begin position="20"/>
        <end position="42"/>
    </location>
</feature>